<gene>
    <name evidence="3" type="ORF">UFOVP1247_169</name>
    <name evidence="2" type="ORF">UFOVP970_209</name>
</gene>
<dbReference type="EMBL" id="LR796916">
    <property type="protein sequence ID" value="CAB4175461.1"/>
    <property type="molecule type" value="Genomic_DNA"/>
</dbReference>
<sequence length="130" mass="15197">MKLFLDDIRQPKDACYIVLNPALYWEDDWQIVKNYPEFCAWIKRNGLPTIVSFDHDLADVHYEVDFNDWNDMTADQLGVEETGLDCAKWMVEYCLDNGFKLPEYHVHSANPAGKKNIQGYLDNAKKHLEL</sequence>
<evidence type="ECO:0000313" key="3">
    <source>
        <dbReference type="EMBL" id="CAB4193798.1"/>
    </source>
</evidence>
<dbReference type="Pfam" id="PF20274">
    <property type="entry name" value="cREC_REC"/>
    <property type="match status" value="1"/>
</dbReference>
<protein>
    <recommendedName>
        <fullName evidence="1">Cyclic-phosphate processing Receiver domain-containing protein</fullName>
    </recommendedName>
</protein>
<accession>A0A6J5RJB7</accession>
<reference evidence="3" key="1">
    <citation type="submission" date="2020-05" db="EMBL/GenBank/DDBJ databases">
        <authorList>
            <person name="Chiriac C."/>
            <person name="Salcher M."/>
            <person name="Ghai R."/>
            <person name="Kavagutti S V."/>
        </authorList>
    </citation>
    <scope>NUCLEOTIDE SEQUENCE</scope>
</reference>
<evidence type="ECO:0000313" key="2">
    <source>
        <dbReference type="EMBL" id="CAB4175461.1"/>
    </source>
</evidence>
<organism evidence="3">
    <name type="scientific">uncultured Caudovirales phage</name>
    <dbReference type="NCBI Taxonomy" id="2100421"/>
    <lineage>
        <taxon>Viruses</taxon>
        <taxon>Duplodnaviria</taxon>
        <taxon>Heunggongvirae</taxon>
        <taxon>Uroviricota</taxon>
        <taxon>Caudoviricetes</taxon>
        <taxon>Peduoviridae</taxon>
        <taxon>Maltschvirus</taxon>
        <taxon>Maltschvirus maltsch</taxon>
    </lineage>
</organism>
<evidence type="ECO:0000259" key="1">
    <source>
        <dbReference type="Pfam" id="PF20274"/>
    </source>
</evidence>
<dbReference type="InterPro" id="IPR046909">
    <property type="entry name" value="cREC_REC"/>
</dbReference>
<dbReference type="EMBL" id="LR797195">
    <property type="protein sequence ID" value="CAB4193798.1"/>
    <property type="molecule type" value="Genomic_DNA"/>
</dbReference>
<name>A0A6J5RJB7_9CAUD</name>
<feature type="domain" description="Cyclic-phosphate processing Receiver" evidence="1">
    <location>
        <begin position="1"/>
        <end position="123"/>
    </location>
</feature>
<proteinExistence type="predicted"/>